<dbReference type="GO" id="GO:0046872">
    <property type="term" value="F:metal ion binding"/>
    <property type="evidence" value="ECO:0007669"/>
    <property type="project" value="UniProtKB-KW"/>
</dbReference>
<protein>
    <submittedName>
        <fullName evidence="7">Glycine/D-amino acid oxidase-like deaminating enzyme</fullName>
    </submittedName>
</protein>
<dbReference type="EMBL" id="JACCFP010000001">
    <property type="protein sequence ID" value="NYJ01384.1"/>
    <property type="molecule type" value="Genomic_DNA"/>
</dbReference>
<evidence type="ECO:0000256" key="3">
    <source>
        <dbReference type="ARBA" id="ARBA00023004"/>
    </source>
</evidence>
<dbReference type="SUPFAM" id="SSF51905">
    <property type="entry name" value="FAD/NAD(P)-binding domain"/>
    <property type="match status" value="1"/>
</dbReference>
<dbReference type="Gene3D" id="3.30.9.10">
    <property type="entry name" value="D-Amino Acid Oxidase, subunit A, domain 2"/>
    <property type="match status" value="1"/>
</dbReference>
<dbReference type="PANTHER" id="PTHR13847:SF274">
    <property type="entry name" value="RIESKE 2FE-2S IRON-SULFUR PROTEIN YHFW-RELATED"/>
    <property type="match status" value="1"/>
</dbReference>
<evidence type="ECO:0000259" key="6">
    <source>
        <dbReference type="PROSITE" id="PS51296"/>
    </source>
</evidence>
<dbReference type="Pfam" id="PF01266">
    <property type="entry name" value="DAO"/>
    <property type="match status" value="1"/>
</dbReference>
<name>A0A853C237_9ACTN</name>
<keyword evidence="3" id="KW-0408">Iron</keyword>
<evidence type="ECO:0000313" key="7">
    <source>
        <dbReference type="EMBL" id="NYJ01384.1"/>
    </source>
</evidence>
<dbReference type="InterPro" id="IPR036188">
    <property type="entry name" value="FAD/NAD-bd_sf"/>
</dbReference>
<reference evidence="7 8" key="1">
    <citation type="submission" date="2020-07" db="EMBL/GenBank/DDBJ databases">
        <title>Sequencing the genomes of 1000 actinobacteria strains.</title>
        <authorList>
            <person name="Klenk H.-P."/>
        </authorList>
    </citation>
    <scope>NUCLEOTIDE SEQUENCE [LARGE SCALE GENOMIC DNA]</scope>
    <source>
        <strain evidence="7 8">DSM 103833</strain>
    </source>
</reference>
<accession>A0A853C237</accession>
<feature type="region of interest" description="Disordered" evidence="5">
    <location>
        <begin position="1"/>
        <end position="31"/>
    </location>
</feature>
<dbReference type="RefSeq" id="WP_179667877.1">
    <property type="nucleotide sequence ID" value="NZ_JACCFP010000001.1"/>
</dbReference>
<dbReference type="Gene3D" id="2.102.10.10">
    <property type="entry name" value="Rieske [2Fe-2S] iron-sulphur domain"/>
    <property type="match status" value="1"/>
</dbReference>
<dbReference type="Gene3D" id="3.50.50.60">
    <property type="entry name" value="FAD/NAD(P)-binding domain"/>
    <property type="match status" value="1"/>
</dbReference>
<evidence type="ECO:0000256" key="1">
    <source>
        <dbReference type="ARBA" id="ARBA00022714"/>
    </source>
</evidence>
<dbReference type="SUPFAM" id="SSF50022">
    <property type="entry name" value="ISP domain"/>
    <property type="match status" value="1"/>
</dbReference>
<dbReference type="GO" id="GO:0004497">
    <property type="term" value="F:monooxygenase activity"/>
    <property type="evidence" value="ECO:0007669"/>
    <property type="project" value="UniProtKB-ARBA"/>
</dbReference>
<evidence type="ECO:0000256" key="4">
    <source>
        <dbReference type="ARBA" id="ARBA00023014"/>
    </source>
</evidence>
<proteinExistence type="predicted"/>
<feature type="domain" description="Rieske" evidence="6">
    <location>
        <begin position="438"/>
        <end position="482"/>
    </location>
</feature>
<dbReference type="InterPro" id="IPR036922">
    <property type="entry name" value="Rieske_2Fe-2S_sf"/>
</dbReference>
<dbReference type="AlphaFoldDB" id="A0A853C237"/>
<comment type="caution">
    <text evidence="7">The sequence shown here is derived from an EMBL/GenBank/DDBJ whole genome shotgun (WGS) entry which is preliminary data.</text>
</comment>
<evidence type="ECO:0000313" key="8">
    <source>
        <dbReference type="Proteomes" id="UP000530424"/>
    </source>
</evidence>
<keyword evidence="2" id="KW-0479">Metal-binding</keyword>
<dbReference type="InterPro" id="IPR006076">
    <property type="entry name" value="FAD-dep_OxRdtase"/>
</dbReference>
<evidence type="ECO:0000256" key="5">
    <source>
        <dbReference type="SAM" id="MobiDB-lite"/>
    </source>
</evidence>
<dbReference type="PROSITE" id="PS51296">
    <property type="entry name" value="RIESKE"/>
    <property type="match status" value="1"/>
</dbReference>
<dbReference type="PANTHER" id="PTHR13847">
    <property type="entry name" value="SARCOSINE DEHYDROGENASE-RELATED"/>
    <property type="match status" value="1"/>
</dbReference>
<dbReference type="InterPro" id="IPR017941">
    <property type="entry name" value="Rieske_2Fe-2S"/>
</dbReference>
<sequence>MAETSSDTNADTRADHTSVWLDRPRAPHPPLQEDRAYDVAVVGGGLTGLLTGLLVARSGLSVVVLEARQVADGATGNTTAKVSLLQGTKLSRALASSPPSAVRSYVEANREGQAWLARFCDDHGVATQTRPAYTFATTRLGEMRAQAELSTARLTGLDVSWETETELPFPVRGAVRLADQLQLHAMDLVDAIVSNLISEGGDLYERTRVVDVRRLDRGAEVVTETATVTARHVVLATNQPILLRHGFFAREKANRSYAAAFTSPWTPHGMYLSSDPTTQSLRSLPVPGGDELLLVGGYGHPTGRSRSPQRHLDRLVHWARSTFSGSSLTHTWSAQDQATATGLPYVGPMLPRDRTVLLATGFDKWGFTNAPAAALLLAKTILERTVGGEKPRWGGAFATWSPREVAGAPRTAVFNAEVGAQMAAGVAKRVAPGREALVCSHLQGVVRWNDAEQSWDCPLHGSRFTADGDVLDGPAICGLRKA</sequence>
<dbReference type="GO" id="GO:0051537">
    <property type="term" value="F:2 iron, 2 sulfur cluster binding"/>
    <property type="evidence" value="ECO:0007669"/>
    <property type="project" value="UniProtKB-KW"/>
</dbReference>
<evidence type="ECO:0000256" key="2">
    <source>
        <dbReference type="ARBA" id="ARBA00022723"/>
    </source>
</evidence>
<dbReference type="Proteomes" id="UP000530424">
    <property type="component" value="Unassembled WGS sequence"/>
</dbReference>
<keyword evidence="1" id="KW-0001">2Fe-2S</keyword>
<dbReference type="GO" id="GO:0016705">
    <property type="term" value="F:oxidoreductase activity, acting on paired donors, with incorporation or reduction of molecular oxygen"/>
    <property type="evidence" value="ECO:0007669"/>
    <property type="project" value="UniProtKB-ARBA"/>
</dbReference>
<organism evidence="7 8">
    <name type="scientific">Nocardioides thalensis</name>
    <dbReference type="NCBI Taxonomy" id="1914755"/>
    <lineage>
        <taxon>Bacteria</taxon>
        <taxon>Bacillati</taxon>
        <taxon>Actinomycetota</taxon>
        <taxon>Actinomycetes</taxon>
        <taxon>Propionibacteriales</taxon>
        <taxon>Nocardioidaceae</taxon>
        <taxon>Nocardioides</taxon>
    </lineage>
</organism>
<keyword evidence="8" id="KW-1185">Reference proteome</keyword>
<keyword evidence="4" id="KW-0411">Iron-sulfur</keyword>
<gene>
    <name evidence="7" type="ORF">HNR19_002082</name>
</gene>
<dbReference type="GO" id="GO:0005737">
    <property type="term" value="C:cytoplasm"/>
    <property type="evidence" value="ECO:0007669"/>
    <property type="project" value="TreeGrafter"/>
</dbReference>